<evidence type="ECO:0008006" key="4">
    <source>
        <dbReference type="Google" id="ProtNLM"/>
    </source>
</evidence>
<name>A0ABS1CSV0_9PROT</name>
<dbReference type="InterPro" id="IPR050155">
    <property type="entry name" value="HAD-like_hydrolase_sf"/>
</dbReference>
<dbReference type="SUPFAM" id="SSF56784">
    <property type="entry name" value="HAD-like"/>
    <property type="match status" value="1"/>
</dbReference>
<feature type="transmembrane region" description="Helical" evidence="1">
    <location>
        <begin position="88"/>
        <end position="110"/>
    </location>
</feature>
<organism evidence="2 3">
    <name type="scientific">Paracraurococcus ruber</name>
    <dbReference type="NCBI Taxonomy" id="77675"/>
    <lineage>
        <taxon>Bacteria</taxon>
        <taxon>Pseudomonadati</taxon>
        <taxon>Pseudomonadota</taxon>
        <taxon>Alphaproteobacteria</taxon>
        <taxon>Acetobacterales</taxon>
        <taxon>Roseomonadaceae</taxon>
        <taxon>Paracraurococcus</taxon>
    </lineage>
</organism>
<gene>
    <name evidence="2" type="ORF">CKO45_04840</name>
</gene>
<dbReference type="PANTHER" id="PTHR43434:SF13">
    <property type="entry name" value="PHOSPHOGLYCOLATE PHOSPHATASE"/>
    <property type="match status" value="1"/>
</dbReference>
<sequence length="214" mass="22332">MAYRRRMPPRLVIFDFDGTLADSFPWFLAALPAVADRHGLRPLGSEEVAALRRLPTREVLRALRVPPCKLPAITRDLRAMKAAAAGGIPLFPGVPAMLAGLAAGGIRLAIASSDSEASIRRTLGPAAAAVGPIAGGASLFGKAARLRQVLRLTGETAAAALYVGDETRDAEAAAQAGMGFGAVTWGFTAAETLLAGRPGRVFRQPVEVLEVLRG</sequence>
<evidence type="ECO:0000313" key="3">
    <source>
        <dbReference type="Proteomes" id="UP000697995"/>
    </source>
</evidence>
<dbReference type="Pfam" id="PF13419">
    <property type="entry name" value="HAD_2"/>
    <property type="match status" value="1"/>
</dbReference>
<dbReference type="Proteomes" id="UP000697995">
    <property type="component" value="Unassembled WGS sequence"/>
</dbReference>
<keyword evidence="1" id="KW-0472">Membrane</keyword>
<reference evidence="2 3" key="1">
    <citation type="journal article" date="2020" name="Microorganisms">
        <title>Osmotic Adaptation and Compatible Solute Biosynthesis of Phototrophic Bacteria as Revealed from Genome Analyses.</title>
        <authorList>
            <person name="Imhoff J.F."/>
            <person name="Rahn T."/>
            <person name="Kunzel S."/>
            <person name="Keller A."/>
            <person name="Neulinger S.C."/>
        </authorList>
    </citation>
    <scope>NUCLEOTIDE SEQUENCE [LARGE SCALE GENOMIC DNA]</scope>
    <source>
        <strain evidence="2 3">DSM 15382</strain>
    </source>
</reference>
<dbReference type="InterPro" id="IPR023214">
    <property type="entry name" value="HAD_sf"/>
</dbReference>
<dbReference type="InterPro" id="IPR036412">
    <property type="entry name" value="HAD-like_sf"/>
</dbReference>
<keyword evidence="3" id="KW-1185">Reference proteome</keyword>
<keyword evidence="1" id="KW-0812">Transmembrane</keyword>
<dbReference type="InterPro" id="IPR041492">
    <property type="entry name" value="HAD_2"/>
</dbReference>
<dbReference type="EMBL" id="NRSG01000020">
    <property type="protein sequence ID" value="MBK1657554.1"/>
    <property type="molecule type" value="Genomic_DNA"/>
</dbReference>
<protein>
    <recommendedName>
        <fullName evidence="4">Phosphoglycolate phosphatase</fullName>
    </recommendedName>
</protein>
<accession>A0ABS1CSV0</accession>
<evidence type="ECO:0000313" key="2">
    <source>
        <dbReference type="EMBL" id="MBK1657554.1"/>
    </source>
</evidence>
<dbReference type="PANTHER" id="PTHR43434">
    <property type="entry name" value="PHOSPHOGLYCOLATE PHOSPHATASE"/>
    <property type="match status" value="1"/>
</dbReference>
<proteinExistence type="predicted"/>
<comment type="caution">
    <text evidence="2">The sequence shown here is derived from an EMBL/GenBank/DDBJ whole genome shotgun (WGS) entry which is preliminary data.</text>
</comment>
<feature type="transmembrane region" description="Helical" evidence="1">
    <location>
        <begin position="122"/>
        <end position="141"/>
    </location>
</feature>
<dbReference type="Gene3D" id="1.10.150.240">
    <property type="entry name" value="Putative phosphatase, domain 2"/>
    <property type="match status" value="1"/>
</dbReference>
<keyword evidence="1" id="KW-1133">Transmembrane helix</keyword>
<dbReference type="InterPro" id="IPR023198">
    <property type="entry name" value="PGP-like_dom2"/>
</dbReference>
<evidence type="ECO:0000256" key="1">
    <source>
        <dbReference type="SAM" id="Phobius"/>
    </source>
</evidence>
<dbReference type="Gene3D" id="3.40.50.1000">
    <property type="entry name" value="HAD superfamily/HAD-like"/>
    <property type="match status" value="1"/>
</dbReference>